<feature type="compositionally biased region" description="Polar residues" evidence="2">
    <location>
        <begin position="545"/>
        <end position="554"/>
    </location>
</feature>
<sequence>MDNFFKTLHYILAPPLNRTTGSPKDIPKPVPTSTSWPWIVTWSMETMGIAVVIGVAGFLVYLSIMYLVRLFFPTNIDDDDQSKSVSRKKLQLFTLKLTRFEKEIIKLRKRQDDANDEMGRIYTGIDEIGDDVTGILNRFTREINQKVNQCMVHTSLDLEHNVKDLTEHLNRMDKECNYSQVQLTESLSDLQKQIDDLHDNVSPSPDPLLSSILGPHYPISLPATQSVQNYVDGKVESLSAGLEHCRRSTTHQIENNNEKMKEEIRNLRKELEQLKKQSLHSYTIPPPSYSQTTPVHPVIVSSQAIPPPQQTVTLTAPIPTTMAATITSNNQVLPTPITTPTTTILSDGTTANVPIIYHSVGNIPPPKFSPNLDTAENFLQELEGFMRRKRLAPEDWILMLPSVFSSDRKQSTWWQRTKLMAKTWDEFKSNFIIMYGSDCDKMNSLEKLLNRRQSEKEDFHTFALQMDMQYRKVYQVAPSTNESEVLQFIAERALPHLRIPLFGCGAKSLVDLINFGQKIHNATVSERNNTKSPPPSSKNNKTEKPTSPSTTNKSNKGEEKKGQAGRRTFKCSNCPGSTNHSTERCFKGRNPPAAVRQAQGSEVSGNGKEE</sequence>
<reference evidence="4 5" key="1">
    <citation type="submission" date="2015-12" db="EMBL/GenBank/DDBJ databases">
        <title>The genome of Folsomia candida.</title>
        <authorList>
            <person name="Faddeeva A."/>
            <person name="Derks M.F."/>
            <person name="Anvar Y."/>
            <person name="Smit S."/>
            <person name="Van Straalen N."/>
            <person name="Roelofs D."/>
        </authorList>
    </citation>
    <scope>NUCLEOTIDE SEQUENCE [LARGE SCALE GENOMIC DNA]</scope>
    <source>
        <strain evidence="4 5">VU population</strain>
        <tissue evidence="4">Whole body</tissue>
    </source>
</reference>
<feature type="compositionally biased region" description="Polar residues" evidence="2">
    <location>
        <begin position="570"/>
        <end position="580"/>
    </location>
</feature>
<protein>
    <submittedName>
        <fullName evidence="4">Activity-regulated cytoskeleton-associated protein</fullName>
    </submittedName>
</protein>
<keyword evidence="3" id="KW-0812">Transmembrane</keyword>
<name>A0A226DCL9_FOLCA</name>
<feature type="coiled-coil region" evidence="1">
    <location>
        <begin position="155"/>
        <end position="200"/>
    </location>
</feature>
<evidence type="ECO:0000256" key="1">
    <source>
        <dbReference type="SAM" id="Coils"/>
    </source>
</evidence>
<evidence type="ECO:0000256" key="3">
    <source>
        <dbReference type="SAM" id="Phobius"/>
    </source>
</evidence>
<accession>A0A226DCL9</accession>
<organism evidence="4 5">
    <name type="scientific">Folsomia candida</name>
    <name type="common">Springtail</name>
    <dbReference type="NCBI Taxonomy" id="158441"/>
    <lineage>
        <taxon>Eukaryota</taxon>
        <taxon>Metazoa</taxon>
        <taxon>Ecdysozoa</taxon>
        <taxon>Arthropoda</taxon>
        <taxon>Hexapoda</taxon>
        <taxon>Collembola</taxon>
        <taxon>Entomobryomorpha</taxon>
        <taxon>Isotomoidea</taxon>
        <taxon>Isotomidae</taxon>
        <taxon>Proisotominae</taxon>
        <taxon>Folsomia</taxon>
    </lineage>
</organism>
<comment type="caution">
    <text evidence="4">The sequence shown here is derived from an EMBL/GenBank/DDBJ whole genome shotgun (WGS) entry which is preliminary data.</text>
</comment>
<keyword evidence="3" id="KW-0472">Membrane</keyword>
<gene>
    <name evidence="4" type="ORF">Fcan01_22427</name>
</gene>
<feature type="transmembrane region" description="Helical" evidence="3">
    <location>
        <begin position="47"/>
        <end position="68"/>
    </location>
</feature>
<evidence type="ECO:0000256" key="2">
    <source>
        <dbReference type="SAM" id="MobiDB-lite"/>
    </source>
</evidence>
<dbReference type="EMBL" id="LNIX01000025">
    <property type="protein sequence ID" value="OXA42678.1"/>
    <property type="molecule type" value="Genomic_DNA"/>
</dbReference>
<keyword evidence="3" id="KW-1133">Transmembrane helix</keyword>
<dbReference type="AlphaFoldDB" id="A0A226DCL9"/>
<keyword evidence="5" id="KW-1185">Reference proteome</keyword>
<feature type="region of interest" description="Disordered" evidence="2">
    <location>
        <begin position="523"/>
        <end position="610"/>
    </location>
</feature>
<evidence type="ECO:0000313" key="5">
    <source>
        <dbReference type="Proteomes" id="UP000198287"/>
    </source>
</evidence>
<keyword evidence="1" id="KW-0175">Coiled coil</keyword>
<evidence type="ECO:0000313" key="4">
    <source>
        <dbReference type="EMBL" id="OXA42678.1"/>
    </source>
</evidence>
<dbReference type="OMA" id="ENSTHEM"/>
<proteinExistence type="predicted"/>
<feature type="coiled-coil region" evidence="1">
    <location>
        <begin position="250"/>
        <end position="277"/>
    </location>
</feature>
<dbReference type="Proteomes" id="UP000198287">
    <property type="component" value="Unassembled WGS sequence"/>
</dbReference>